<dbReference type="EMBL" id="JADWDJ010000024">
    <property type="protein sequence ID" value="KAG5261232.1"/>
    <property type="molecule type" value="Genomic_DNA"/>
</dbReference>
<sequence length="149" mass="16551">MSFVMTKTYIADYNNPQTEAYQTLAASIVSWSTPIYQAKYGSRFFRVVVKSLRAVARYRADNTEAEIDVEFDQSVPDTVPDTTEVLEQLKEQPSPANLSVDTSTISVLHEPQMIANVPFTITNESSAITLAAVNSTAYRDTTSKIKSEL</sequence>
<dbReference type="SUPFAM" id="SSF82671">
    <property type="entry name" value="SEA domain"/>
    <property type="match status" value="1"/>
</dbReference>
<dbReference type="InterPro" id="IPR000082">
    <property type="entry name" value="SEA_dom"/>
</dbReference>
<dbReference type="Pfam" id="PF01390">
    <property type="entry name" value="SEA"/>
    <property type="match status" value="1"/>
</dbReference>
<dbReference type="AlphaFoldDB" id="A0AAV6FIW2"/>
<dbReference type="InterPro" id="IPR036364">
    <property type="entry name" value="SEA_dom_sf"/>
</dbReference>
<feature type="domain" description="SEA" evidence="1">
    <location>
        <begin position="1"/>
        <end position="112"/>
    </location>
</feature>
<name>A0AAV6FIW2_9TELE</name>
<keyword evidence="3" id="KW-1185">Reference proteome</keyword>
<dbReference type="Gene3D" id="3.30.70.960">
    <property type="entry name" value="SEA domain"/>
    <property type="match status" value="1"/>
</dbReference>
<gene>
    <name evidence="2" type="ORF">AALO_G00301510</name>
</gene>
<comment type="caution">
    <text evidence="2">The sequence shown here is derived from an EMBL/GenBank/DDBJ whole genome shotgun (WGS) entry which is preliminary data.</text>
</comment>
<evidence type="ECO:0000259" key="1">
    <source>
        <dbReference type="PROSITE" id="PS50024"/>
    </source>
</evidence>
<organism evidence="2 3">
    <name type="scientific">Alosa alosa</name>
    <name type="common">allis shad</name>
    <dbReference type="NCBI Taxonomy" id="278164"/>
    <lineage>
        <taxon>Eukaryota</taxon>
        <taxon>Metazoa</taxon>
        <taxon>Chordata</taxon>
        <taxon>Craniata</taxon>
        <taxon>Vertebrata</taxon>
        <taxon>Euteleostomi</taxon>
        <taxon>Actinopterygii</taxon>
        <taxon>Neopterygii</taxon>
        <taxon>Teleostei</taxon>
        <taxon>Clupei</taxon>
        <taxon>Clupeiformes</taxon>
        <taxon>Clupeoidei</taxon>
        <taxon>Clupeidae</taxon>
        <taxon>Alosa</taxon>
    </lineage>
</organism>
<accession>A0AAV6FIW2</accession>
<dbReference type="Proteomes" id="UP000823561">
    <property type="component" value="Chromosome 24"/>
</dbReference>
<evidence type="ECO:0000313" key="2">
    <source>
        <dbReference type="EMBL" id="KAG5261232.1"/>
    </source>
</evidence>
<protein>
    <recommendedName>
        <fullName evidence="1">SEA domain-containing protein</fullName>
    </recommendedName>
</protein>
<proteinExistence type="predicted"/>
<evidence type="ECO:0000313" key="3">
    <source>
        <dbReference type="Proteomes" id="UP000823561"/>
    </source>
</evidence>
<dbReference type="PROSITE" id="PS50024">
    <property type="entry name" value="SEA"/>
    <property type="match status" value="1"/>
</dbReference>
<reference evidence="2" key="1">
    <citation type="submission" date="2020-10" db="EMBL/GenBank/DDBJ databases">
        <title>Chromosome-scale genome assembly of the Allis shad, Alosa alosa.</title>
        <authorList>
            <person name="Margot Z."/>
            <person name="Christophe K."/>
            <person name="Cabau C."/>
            <person name="Louis A."/>
            <person name="Berthelot C."/>
            <person name="Parey E."/>
            <person name="Roest Crollius H."/>
            <person name="Montfort J."/>
            <person name="Robinson-Rechavi M."/>
            <person name="Bucao C."/>
            <person name="Bouchez O."/>
            <person name="Gislard M."/>
            <person name="Lluch J."/>
            <person name="Milhes M."/>
            <person name="Lampietro C."/>
            <person name="Lopez Roques C."/>
            <person name="Donnadieu C."/>
            <person name="Braasch I."/>
            <person name="Desvignes T."/>
            <person name="Postlethwait J."/>
            <person name="Bobe J."/>
            <person name="Guiguen Y."/>
        </authorList>
    </citation>
    <scope>NUCLEOTIDE SEQUENCE</scope>
    <source>
        <strain evidence="2">M-15738</strain>
        <tissue evidence="2">Blood</tissue>
    </source>
</reference>